<dbReference type="Gene3D" id="1.25.40.10">
    <property type="entry name" value="Tetratricopeptide repeat domain"/>
    <property type="match status" value="1"/>
</dbReference>
<name>A0A139SYL2_9GAMM</name>
<dbReference type="Pfam" id="PF23892">
    <property type="entry name" value="Ig_CycH"/>
    <property type="match status" value="1"/>
</dbReference>
<dbReference type="InterPro" id="IPR056412">
    <property type="entry name" value="Ig_CycH"/>
</dbReference>
<feature type="domain" description="Cytochrome c-type biogenesis protein H TPR" evidence="8">
    <location>
        <begin position="143"/>
        <end position="254"/>
    </location>
</feature>
<keyword evidence="6" id="KW-0812">Transmembrane</keyword>
<keyword evidence="2" id="KW-0677">Repeat</keyword>
<gene>
    <name evidence="9" type="ORF">AXE65_08290</name>
</gene>
<feature type="domain" description="Cytochrome c-type biogenesis protein H Ig-like" evidence="7">
    <location>
        <begin position="282"/>
        <end position="390"/>
    </location>
</feature>
<feature type="repeat" description="TPR" evidence="5">
    <location>
        <begin position="147"/>
        <end position="180"/>
    </location>
</feature>
<dbReference type="InterPro" id="IPR056413">
    <property type="entry name" value="TPR_CcmH_CycH"/>
</dbReference>
<keyword evidence="3" id="KW-0201">Cytochrome c-type biogenesis</keyword>
<dbReference type="Proteomes" id="UP000072660">
    <property type="component" value="Unassembled WGS sequence"/>
</dbReference>
<dbReference type="InterPro" id="IPR017560">
    <property type="entry name" value="Cyt_c_biogenesis_CcmI"/>
</dbReference>
<dbReference type="RefSeq" id="WP_068386304.1">
    <property type="nucleotide sequence ID" value="NZ_LSZO01000003.1"/>
</dbReference>
<dbReference type="AlphaFoldDB" id="A0A139SYL2"/>
<comment type="subcellular location">
    <subcellularLocation>
        <location evidence="1">Cell envelope</location>
    </subcellularLocation>
</comment>
<evidence type="ECO:0000313" key="9">
    <source>
        <dbReference type="EMBL" id="KXU39492.1"/>
    </source>
</evidence>
<dbReference type="PANTHER" id="PTHR47870:SF4">
    <property type="entry name" value="CYTOCHROME C-TYPE BIOGENESIS PROTEIN CYCH"/>
    <property type="match status" value="1"/>
</dbReference>
<evidence type="ECO:0000313" key="10">
    <source>
        <dbReference type="Proteomes" id="UP000072660"/>
    </source>
</evidence>
<dbReference type="SMART" id="SM00028">
    <property type="entry name" value="TPR"/>
    <property type="match status" value="2"/>
</dbReference>
<protein>
    <submittedName>
        <fullName evidence="9">Uncharacterized protein</fullName>
    </submittedName>
</protein>
<keyword evidence="6" id="KW-0472">Membrane</keyword>
<feature type="transmembrane region" description="Helical" evidence="6">
    <location>
        <begin position="6"/>
        <end position="24"/>
    </location>
</feature>
<keyword evidence="4 5" id="KW-0802">TPR repeat</keyword>
<dbReference type="PROSITE" id="PS50005">
    <property type="entry name" value="TPR"/>
    <property type="match status" value="1"/>
</dbReference>
<evidence type="ECO:0000259" key="7">
    <source>
        <dbReference type="Pfam" id="PF23892"/>
    </source>
</evidence>
<proteinExistence type="predicted"/>
<dbReference type="GO" id="GO:0005886">
    <property type="term" value="C:plasma membrane"/>
    <property type="evidence" value="ECO:0007669"/>
    <property type="project" value="TreeGrafter"/>
</dbReference>
<dbReference type="SUPFAM" id="SSF48452">
    <property type="entry name" value="TPR-like"/>
    <property type="match status" value="1"/>
</dbReference>
<feature type="transmembrane region" description="Helical" evidence="6">
    <location>
        <begin position="91"/>
        <end position="110"/>
    </location>
</feature>
<sequence>MLDFWLAAAVLILLACAVVLLPVLRRLPVSTEHSRQAANLALYHERLGELRSQLLSPEQLSQAEAEAARALLADSSPHPTPPAAGHSGRTLILLSAALLPLLALALYLHWGASAQLALTRELAEPPATVQEMLGRLKRITELQPAAVQGWYMLGRAYMAAEQPKQAASAFEQAAKLSNRAPEVLGKWAEALYFAADKQWSAATQSLTDEALQTDANEMSSLGLLGIAAFEQGRWQDAIGYWQRLALLLPAGDPSRQAIEGGIARARDKLQSGSVTAHQDFALAVRVKLAPSLKDKVAPGDSLFVFIRAAGDGAPNMPLAVKRLQVTDLPVEITFTDADAMLPELKPSAFGKWQVLARISKNGSPTTGEWFAQSKVISAHTQSQAVQELVIEQKDIN</sequence>
<evidence type="ECO:0000256" key="1">
    <source>
        <dbReference type="ARBA" id="ARBA00004196"/>
    </source>
</evidence>
<dbReference type="PANTHER" id="PTHR47870">
    <property type="entry name" value="CYTOCHROME C-TYPE BIOGENESIS PROTEIN CCMH"/>
    <property type="match status" value="1"/>
</dbReference>
<organism evidence="9 10">
    <name type="scientific">Ventosimonas gracilis</name>
    <dbReference type="NCBI Taxonomy" id="1680762"/>
    <lineage>
        <taxon>Bacteria</taxon>
        <taxon>Pseudomonadati</taxon>
        <taxon>Pseudomonadota</taxon>
        <taxon>Gammaproteobacteria</taxon>
        <taxon>Pseudomonadales</taxon>
        <taxon>Ventosimonadaceae</taxon>
        <taxon>Ventosimonas</taxon>
    </lineage>
</organism>
<keyword evidence="6" id="KW-1133">Transmembrane helix</keyword>
<evidence type="ECO:0000256" key="5">
    <source>
        <dbReference type="PROSITE-ProRule" id="PRU00339"/>
    </source>
</evidence>
<dbReference type="InterPro" id="IPR019734">
    <property type="entry name" value="TPR_rpt"/>
</dbReference>
<evidence type="ECO:0000256" key="3">
    <source>
        <dbReference type="ARBA" id="ARBA00022748"/>
    </source>
</evidence>
<dbReference type="GO" id="GO:0030313">
    <property type="term" value="C:cell envelope"/>
    <property type="evidence" value="ECO:0007669"/>
    <property type="project" value="UniProtKB-SubCell"/>
</dbReference>
<dbReference type="GO" id="GO:0017004">
    <property type="term" value="P:cytochrome complex assembly"/>
    <property type="evidence" value="ECO:0007669"/>
    <property type="project" value="UniProtKB-KW"/>
</dbReference>
<dbReference type="OrthoDB" id="9776053at2"/>
<evidence type="ECO:0000256" key="2">
    <source>
        <dbReference type="ARBA" id="ARBA00022737"/>
    </source>
</evidence>
<evidence type="ECO:0000256" key="4">
    <source>
        <dbReference type="ARBA" id="ARBA00022803"/>
    </source>
</evidence>
<dbReference type="NCBIfam" id="TIGR03142">
    <property type="entry name" value="cytochro_ccmI"/>
    <property type="match status" value="1"/>
</dbReference>
<dbReference type="Pfam" id="PF23914">
    <property type="entry name" value="TPR_CcmH_CycH"/>
    <property type="match status" value="1"/>
</dbReference>
<comment type="caution">
    <text evidence="9">The sequence shown here is derived from an EMBL/GenBank/DDBJ whole genome shotgun (WGS) entry which is preliminary data.</text>
</comment>
<dbReference type="InterPro" id="IPR051263">
    <property type="entry name" value="C-type_cytochrome_biogenesis"/>
</dbReference>
<dbReference type="InterPro" id="IPR011990">
    <property type="entry name" value="TPR-like_helical_dom_sf"/>
</dbReference>
<reference evidence="9 10" key="1">
    <citation type="submission" date="2016-02" db="EMBL/GenBank/DDBJ databases">
        <authorList>
            <person name="Wen L."/>
            <person name="He K."/>
            <person name="Yang H."/>
        </authorList>
    </citation>
    <scope>NUCLEOTIDE SEQUENCE [LARGE SCALE GENOMIC DNA]</scope>
    <source>
        <strain evidence="9 10">CV58</strain>
    </source>
</reference>
<evidence type="ECO:0000259" key="8">
    <source>
        <dbReference type="Pfam" id="PF23914"/>
    </source>
</evidence>
<evidence type="ECO:0000256" key="6">
    <source>
        <dbReference type="SAM" id="Phobius"/>
    </source>
</evidence>
<accession>A0A139SYL2</accession>
<dbReference type="EMBL" id="LSZO01000003">
    <property type="protein sequence ID" value="KXU39492.1"/>
    <property type="molecule type" value="Genomic_DNA"/>
</dbReference>
<keyword evidence="10" id="KW-1185">Reference proteome</keyword>